<dbReference type="EMBL" id="PDCG01000001">
    <property type="protein sequence ID" value="RBP98640.1"/>
    <property type="molecule type" value="Genomic_DNA"/>
</dbReference>
<proteinExistence type="predicted"/>
<dbReference type="Pfam" id="PF17883">
    <property type="entry name" value="MBG"/>
    <property type="match status" value="1"/>
</dbReference>
<accession>A0A366KA73</accession>
<organism evidence="2 3">
    <name type="scientific">Bifidobacterium aemilianum</name>
    <dbReference type="NCBI Taxonomy" id="2493120"/>
    <lineage>
        <taxon>Bacteria</taxon>
        <taxon>Bacillati</taxon>
        <taxon>Actinomycetota</taxon>
        <taxon>Actinomycetes</taxon>
        <taxon>Bifidobacteriales</taxon>
        <taxon>Bifidobacteriaceae</taxon>
        <taxon>Bifidobacterium</taxon>
    </lineage>
</organism>
<evidence type="ECO:0000313" key="2">
    <source>
        <dbReference type="EMBL" id="RBP98640.1"/>
    </source>
</evidence>
<name>A0A366KA73_9BIFI</name>
<protein>
    <recommendedName>
        <fullName evidence="1">MBG domain-containing protein</fullName>
    </recommendedName>
</protein>
<sequence length="256" mass="27943">MSKQKVTYKFHLHKNKQSRIYGAQVHKPDPSGYTLTATDATTDQSAEITVIEESDLMLVDADDESKAHEDRVCDEHTYIVRLNEPGKTRILHLLHREDDFEMFAEDSSEDDFIIKPVSVQVIISGSEELTADGTDRSPAPLLLSGHGGPAKRQGHPICLGVNDLLTDSALARALGHYQVRLSDSGKAHVRQALAPNYVPADTGGYLSNARLTMVSQSMHVTALPLTGSGQGLMLALPVIGAIVTFMTCRSSRLQPR</sequence>
<dbReference type="RefSeq" id="WP_113859612.1">
    <property type="nucleotide sequence ID" value="NZ_PDCG01000001.1"/>
</dbReference>
<dbReference type="AlphaFoldDB" id="A0A366KA73"/>
<dbReference type="InterPro" id="IPR041277">
    <property type="entry name" value="MBG_Lactobacillales"/>
</dbReference>
<gene>
    <name evidence="2" type="ORF">CRD60_02015</name>
</gene>
<feature type="domain" description="MBG" evidence="1">
    <location>
        <begin position="164"/>
        <end position="202"/>
    </location>
</feature>
<reference evidence="2 3" key="1">
    <citation type="submission" date="2017-10" db="EMBL/GenBank/DDBJ databases">
        <title>Bifidobacterium xylocopum sp. nov. and Bifidobacterium aemilianum sp. nov., from the carpenter bee (Xylocopa violacea) digestive tract.</title>
        <authorList>
            <person name="Alberoni D."/>
            <person name="Baffoni L."/>
            <person name="Di Gioia D."/>
            <person name="Gaggia F."/>
            <person name="Biavati B."/>
        </authorList>
    </citation>
    <scope>NUCLEOTIDE SEQUENCE [LARGE SCALE GENOMIC DNA]</scope>
    <source>
        <strain evidence="2 3">XV10</strain>
    </source>
</reference>
<keyword evidence="3" id="KW-1185">Reference proteome</keyword>
<comment type="caution">
    <text evidence="2">The sequence shown here is derived from an EMBL/GenBank/DDBJ whole genome shotgun (WGS) entry which is preliminary data.</text>
</comment>
<evidence type="ECO:0000313" key="3">
    <source>
        <dbReference type="Proteomes" id="UP000252530"/>
    </source>
</evidence>
<evidence type="ECO:0000259" key="1">
    <source>
        <dbReference type="Pfam" id="PF17883"/>
    </source>
</evidence>
<dbReference type="Proteomes" id="UP000252530">
    <property type="component" value="Unassembled WGS sequence"/>
</dbReference>